<dbReference type="HOGENOM" id="CLU_3371273_0_0_2"/>
<dbReference type="EMBL" id="CP004145">
    <property type="protein sequence ID" value="AGO60042.1"/>
    <property type="molecule type" value="Genomic_DNA"/>
</dbReference>
<sequence>METKITKEMVDKYMDLMLNENPMYKSVMDRLSKL</sequence>
<organism evidence="1 2">
    <name type="scientific">Ferroplasma acidarmanus Fer1</name>
    <dbReference type="NCBI Taxonomy" id="333146"/>
    <lineage>
        <taxon>Archaea</taxon>
        <taxon>Methanobacteriati</taxon>
        <taxon>Thermoplasmatota</taxon>
        <taxon>Thermoplasmata</taxon>
        <taxon>Thermoplasmatales</taxon>
        <taxon>Ferroplasmaceae</taxon>
        <taxon>Ferroplasma</taxon>
    </lineage>
</organism>
<dbReference type="AlphaFoldDB" id="S0AMQ5"/>
<dbReference type="Proteomes" id="UP000014660">
    <property type="component" value="Chromosome"/>
</dbReference>
<keyword evidence="2" id="KW-1185">Reference proteome</keyword>
<name>S0AMQ5_FERAC</name>
<proteinExistence type="predicted"/>
<reference evidence="1 2" key="1">
    <citation type="journal article" date="2007" name="Proc. Natl. Acad. Sci. U.S.A.">
        <title>Genome dynamics in a natural archaeal population.</title>
        <authorList>
            <person name="Allen E.E."/>
            <person name="Tyson G.W."/>
            <person name="Whitaker R.J."/>
            <person name="Detter J.C."/>
            <person name="Richardson P.M."/>
            <person name="Banfield J.F."/>
        </authorList>
    </citation>
    <scope>NUCLEOTIDE SEQUENCE [LARGE SCALE GENOMIC DNA]</scope>
    <source>
        <strain evidence="2">fer1</strain>
    </source>
</reference>
<accession>S0AMQ5</accession>
<dbReference type="KEGG" id="fac:FACI_IFERC01G0062"/>
<gene>
    <name evidence="1" type="ORF">FACI_IFERC00001G0062</name>
</gene>
<evidence type="ECO:0000313" key="2">
    <source>
        <dbReference type="Proteomes" id="UP000014660"/>
    </source>
</evidence>
<evidence type="ECO:0000313" key="1">
    <source>
        <dbReference type="EMBL" id="AGO60042.1"/>
    </source>
</evidence>
<protein>
    <submittedName>
        <fullName evidence="1">Uncharacterized protein</fullName>
    </submittedName>
</protein>